<sequence>MSTSDAAVAKASGAEQGGKSAAIRMAVTGGVLLIAAAIGFYLVYQFTESERARELRDWQSRMGIVADSRFSDIDRWLDAQLADLRGIADNQSVQLYMTLLHSEGTTAEDEDAPAELGYLQNLLTVVADRAGFKGEISGPEVNANVNRVGVAGLALVAQDGLIVVSSPGFPPLQGRLQAFLAALEPGTAGISDMFLNNAGNPAMAFAMPVFALQSDESAANQIATVVGVKEVGEELFPLLEQPGAREDTAETLLVRQEGQTVAYLTPLADGTGPLKSKLAMDTPDLAAAWAIQNAGGFALKTDYDGTEVLATARAFEQVPWSLLYKIDRSEALSESEDRLNTLMIVFGMIILLVLGGMVALWYYGTSKRATEAATRFETLAKRFQGQRNFMHLVTDSQPNVIVIMDEDGHFRWFNQKALDLARMERGDMFDKHVSAVLGPVEGKRINAWIKETLAKGEPQSFTHEMELGEGGPRVYRSDLIPLPAREDFPPGVLMVSQDITESVKEREKRELAMRQLVETLVSVVDQRDPYSAHHSARVGRVARAVAEEMELDRTLIETTNIAGNLMNLGKISVPSEVLTKQGQLTDEEIRMIQQSVLTSAEMVKRIDFDGPVYDTLAQLQENFDGSGAPQGLKGDQITVTARIAAAANAFVGMVSARAWRAGMDFDRAVDILLQEGNKKFDRAVVVALANVLDNRGGREKWKDFGDLPEEDGPKHVD</sequence>
<feature type="transmembrane region" description="Helical" evidence="1">
    <location>
        <begin position="22"/>
        <end position="44"/>
    </location>
</feature>
<comment type="caution">
    <text evidence="3">The sequence shown here is derived from an EMBL/GenBank/DDBJ whole genome shotgun (WGS) entry which is preliminary data.</text>
</comment>
<dbReference type="Gene3D" id="3.30.450.20">
    <property type="entry name" value="PAS domain"/>
    <property type="match status" value="1"/>
</dbReference>
<keyword evidence="1" id="KW-0812">Transmembrane</keyword>
<dbReference type="Pfam" id="PF08448">
    <property type="entry name" value="PAS_4"/>
    <property type="match status" value="1"/>
</dbReference>
<dbReference type="PROSITE" id="PS51832">
    <property type="entry name" value="HD_GYP"/>
    <property type="match status" value="1"/>
</dbReference>
<dbReference type="GO" id="GO:0008081">
    <property type="term" value="F:phosphoric diester hydrolase activity"/>
    <property type="evidence" value="ECO:0007669"/>
    <property type="project" value="UniProtKB-ARBA"/>
</dbReference>
<name>A0A8J7RXG8_9PROT</name>
<feature type="transmembrane region" description="Helical" evidence="1">
    <location>
        <begin position="342"/>
        <end position="363"/>
    </location>
</feature>
<accession>A0A8J7RXG8</accession>
<protein>
    <submittedName>
        <fullName evidence="3">PAS domain-containing protein</fullName>
    </submittedName>
</protein>
<dbReference type="InterPro" id="IPR037522">
    <property type="entry name" value="HD_GYP_dom"/>
</dbReference>
<evidence type="ECO:0000256" key="1">
    <source>
        <dbReference type="SAM" id="Phobius"/>
    </source>
</evidence>
<dbReference type="InterPro" id="IPR035965">
    <property type="entry name" value="PAS-like_dom_sf"/>
</dbReference>
<evidence type="ECO:0000313" key="4">
    <source>
        <dbReference type="Proteomes" id="UP000672602"/>
    </source>
</evidence>
<dbReference type="Proteomes" id="UP000672602">
    <property type="component" value="Unassembled WGS sequence"/>
</dbReference>
<reference evidence="3" key="1">
    <citation type="submission" date="2021-04" db="EMBL/GenBank/DDBJ databases">
        <authorList>
            <person name="Zhang D.-C."/>
        </authorList>
    </citation>
    <scope>NUCLEOTIDE SEQUENCE</scope>
    <source>
        <strain evidence="3">CGMCC 1.15697</strain>
    </source>
</reference>
<keyword evidence="4" id="KW-1185">Reference proteome</keyword>
<dbReference type="InterPro" id="IPR013656">
    <property type="entry name" value="PAS_4"/>
</dbReference>
<evidence type="ECO:0000259" key="2">
    <source>
        <dbReference type="PROSITE" id="PS51832"/>
    </source>
</evidence>
<dbReference type="PANTHER" id="PTHR45228:SF4">
    <property type="entry name" value="LIPOPROTEIN"/>
    <property type="match status" value="1"/>
</dbReference>
<dbReference type="AlphaFoldDB" id="A0A8J7RXG8"/>
<dbReference type="CDD" id="cd00130">
    <property type="entry name" value="PAS"/>
    <property type="match status" value="1"/>
</dbReference>
<proteinExistence type="predicted"/>
<feature type="domain" description="HD-GYP" evidence="2">
    <location>
        <begin position="509"/>
        <end position="703"/>
    </location>
</feature>
<organism evidence="3 4">
    <name type="scientific">Marivibrio halodurans</name>
    <dbReference type="NCBI Taxonomy" id="2039722"/>
    <lineage>
        <taxon>Bacteria</taxon>
        <taxon>Pseudomonadati</taxon>
        <taxon>Pseudomonadota</taxon>
        <taxon>Alphaproteobacteria</taxon>
        <taxon>Rhodospirillales</taxon>
        <taxon>Rhodospirillaceae</taxon>
        <taxon>Marivibrio</taxon>
    </lineage>
</organism>
<dbReference type="Gene3D" id="1.10.3210.10">
    <property type="entry name" value="Hypothetical protein af1432"/>
    <property type="match status" value="1"/>
</dbReference>
<evidence type="ECO:0000313" key="3">
    <source>
        <dbReference type="EMBL" id="MBP5856340.1"/>
    </source>
</evidence>
<dbReference type="SUPFAM" id="SSF55785">
    <property type="entry name" value="PYP-like sensor domain (PAS domain)"/>
    <property type="match status" value="1"/>
</dbReference>
<dbReference type="EMBL" id="JAGMWN010000002">
    <property type="protein sequence ID" value="MBP5856340.1"/>
    <property type="molecule type" value="Genomic_DNA"/>
</dbReference>
<dbReference type="Pfam" id="PF13487">
    <property type="entry name" value="HD_5"/>
    <property type="match status" value="1"/>
</dbReference>
<dbReference type="PANTHER" id="PTHR45228">
    <property type="entry name" value="CYCLIC DI-GMP PHOSPHODIESTERASE TM_0186-RELATED"/>
    <property type="match status" value="1"/>
</dbReference>
<keyword evidence="1" id="KW-1133">Transmembrane helix</keyword>
<keyword evidence="1" id="KW-0472">Membrane</keyword>
<dbReference type="NCBIfam" id="TIGR00229">
    <property type="entry name" value="sensory_box"/>
    <property type="match status" value="1"/>
</dbReference>
<dbReference type="InterPro" id="IPR052020">
    <property type="entry name" value="Cyclic_di-GMP/3'3'-cGAMP_PDE"/>
</dbReference>
<dbReference type="CDD" id="cd00077">
    <property type="entry name" value="HDc"/>
    <property type="match status" value="1"/>
</dbReference>
<dbReference type="RefSeq" id="WP_210680923.1">
    <property type="nucleotide sequence ID" value="NZ_JAGMWN010000002.1"/>
</dbReference>
<dbReference type="InterPro" id="IPR000014">
    <property type="entry name" value="PAS"/>
</dbReference>
<dbReference type="SUPFAM" id="SSF109604">
    <property type="entry name" value="HD-domain/PDEase-like"/>
    <property type="match status" value="1"/>
</dbReference>
<gene>
    <name evidence="3" type="ORF">KAJ83_04930</name>
</gene>
<dbReference type="InterPro" id="IPR003607">
    <property type="entry name" value="HD/PDEase_dom"/>
</dbReference>